<dbReference type="Pfam" id="PF00188">
    <property type="entry name" value="CAP"/>
    <property type="match status" value="1"/>
</dbReference>
<evidence type="ECO:0000313" key="4">
    <source>
        <dbReference type="EMBL" id="CDS43682.1"/>
    </source>
</evidence>
<feature type="region of interest" description="Disordered" evidence="1">
    <location>
        <begin position="190"/>
        <end position="298"/>
    </location>
</feature>
<reference evidence="4" key="1">
    <citation type="journal article" date="2013" name="Nature">
        <title>The genomes of four tapeworm species reveal adaptations to parasitism.</title>
        <authorList>
            <person name="Tsai I.J."/>
            <person name="Zarowiecki M."/>
            <person name="Holroyd N."/>
            <person name="Garciarrubio A."/>
            <person name="Sanchez-Flores A."/>
            <person name="Brooks K.L."/>
            <person name="Tracey A."/>
            <person name="Bobes R.J."/>
            <person name="Fragoso G."/>
            <person name="Sciutto E."/>
            <person name="Aslett M."/>
            <person name="Beasley H."/>
            <person name="Bennett H.M."/>
            <person name="Cai J."/>
            <person name="Camicia F."/>
            <person name="Clark R."/>
            <person name="Cucher M."/>
            <person name="De Silva N."/>
            <person name="Day T.A."/>
            <person name="Deplazes P."/>
            <person name="Estrada K."/>
            <person name="Fernandez C."/>
            <person name="Holland P.W."/>
            <person name="Hou J."/>
            <person name="Hu S."/>
            <person name="Huckvale T."/>
            <person name="Hung S.S."/>
            <person name="Kamenetzky L."/>
            <person name="Keane J.A."/>
            <person name="Kiss F."/>
            <person name="Koziol U."/>
            <person name="Lambert O."/>
            <person name="Liu K."/>
            <person name="Luo X."/>
            <person name="Luo Y."/>
            <person name="Macchiaroli N."/>
            <person name="Nichol S."/>
            <person name="Paps J."/>
            <person name="Parkinson J."/>
            <person name="Pouchkina-Stantcheva N."/>
            <person name="Riddiford N."/>
            <person name="Rosenzvit M."/>
            <person name="Salinas G."/>
            <person name="Wasmuth J.D."/>
            <person name="Zamanian M."/>
            <person name="Zheng Y."/>
            <person name="Cai X."/>
            <person name="Soberon X."/>
            <person name="Olson P.D."/>
            <person name="Laclette J.P."/>
            <person name="Brehm K."/>
            <person name="Berriman M."/>
            <person name="Garciarrubio A."/>
            <person name="Bobes R.J."/>
            <person name="Fragoso G."/>
            <person name="Sanchez-Flores A."/>
            <person name="Estrada K."/>
            <person name="Cevallos M.A."/>
            <person name="Morett E."/>
            <person name="Gonzalez V."/>
            <person name="Portillo T."/>
            <person name="Ochoa-Leyva A."/>
            <person name="Jose M.V."/>
            <person name="Sciutto E."/>
            <person name="Landa A."/>
            <person name="Jimenez L."/>
            <person name="Valdes V."/>
            <person name="Carrero J.C."/>
            <person name="Larralde C."/>
            <person name="Morales-Montor J."/>
            <person name="Limon-Lason J."/>
            <person name="Soberon X."/>
            <person name="Laclette J.P."/>
        </authorList>
    </citation>
    <scope>NUCLEOTIDE SEQUENCE [LARGE SCALE GENOMIC DNA]</scope>
</reference>
<feature type="chain" id="PRO_5009741830" evidence="2">
    <location>
        <begin position="17"/>
        <end position="443"/>
    </location>
</feature>
<dbReference type="eggNOG" id="KOG1216">
    <property type="taxonomic scope" value="Eukaryota"/>
</dbReference>
<keyword evidence="5" id="KW-1185">Reference proteome</keyword>
<feature type="compositionally biased region" description="Low complexity" evidence="1">
    <location>
        <begin position="313"/>
        <end position="369"/>
    </location>
</feature>
<dbReference type="OMA" id="FVEEMAY"/>
<accession>A0A068YNG9</accession>
<feature type="domain" description="SCP" evidence="3">
    <location>
        <begin position="22"/>
        <end position="164"/>
    </location>
</feature>
<dbReference type="Proteomes" id="UP000017246">
    <property type="component" value="Unassembled WGS sequence"/>
</dbReference>
<keyword evidence="2" id="KW-0732">Signal</keyword>
<dbReference type="EMBL" id="LN902848">
    <property type="protein sequence ID" value="CDS43682.1"/>
    <property type="molecule type" value="Genomic_DNA"/>
</dbReference>
<sequence>MLRLVYLLALLCYAYATEKIEDMEAGLIVVHRFVRDSFRLQGRRLAPLKYSTELANLARVWVDTCSMSRPNDCRFANLGSSAIAFPITTSLVYGWATRLFVEEMAYDPVTGECSISNCMHYVKIVQPATTKFGCAVRLCFMGMPRPMFYHLSVCLYQAEKQSVPIQQTSSSTTITTTWRPTTTIRTPTTTTTAATTISTTRKTTTTSATTRRPTTADTSTTTTTTPTTTTATNRPTTTATSTTTRRSTIIPTTTTTTTTPTATADTSTTTTTTPTATAATSTITTTTPTTSTTTRTTTAATTTITATSKPATFSTISTTNRPTTSATSTTTITTLTTTTTTTTTRRPTTTTTTTATTTSDSTTPATLITPKESTTEMVKLSTSTESPPTNNGTEMEEAEDKEDVQIVEKEVDEEEYRPKKISDAAKLSSHLLFFGGIAIAILI</sequence>
<protein>
    <submittedName>
        <fullName evidence="4">Glioma patholocus tagsis protein</fullName>
    </submittedName>
</protein>
<evidence type="ECO:0000256" key="2">
    <source>
        <dbReference type="SAM" id="SignalP"/>
    </source>
</evidence>
<name>A0A068YNG9_ECHMU</name>
<evidence type="ECO:0000256" key="1">
    <source>
        <dbReference type="SAM" id="MobiDB-lite"/>
    </source>
</evidence>
<dbReference type="InterPro" id="IPR035940">
    <property type="entry name" value="CAP_sf"/>
</dbReference>
<feature type="region of interest" description="Disordered" evidence="1">
    <location>
        <begin position="313"/>
        <end position="404"/>
    </location>
</feature>
<dbReference type="CDD" id="cd05380">
    <property type="entry name" value="CAP_euk"/>
    <property type="match status" value="1"/>
</dbReference>
<reference evidence="4" key="2">
    <citation type="submission" date="2015-11" db="EMBL/GenBank/DDBJ databases">
        <authorList>
            <person name="Zhang Y."/>
            <person name="Guo Z."/>
        </authorList>
    </citation>
    <scope>NUCLEOTIDE SEQUENCE</scope>
</reference>
<organism evidence="4 5">
    <name type="scientific">Echinococcus multilocularis</name>
    <name type="common">Fox tapeworm</name>
    <dbReference type="NCBI Taxonomy" id="6211"/>
    <lineage>
        <taxon>Eukaryota</taxon>
        <taxon>Metazoa</taxon>
        <taxon>Spiralia</taxon>
        <taxon>Lophotrochozoa</taxon>
        <taxon>Platyhelminthes</taxon>
        <taxon>Cestoda</taxon>
        <taxon>Eucestoda</taxon>
        <taxon>Cyclophyllidea</taxon>
        <taxon>Taeniidae</taxon>
        <taxon>Echinococcus</taxon>
    </lineage>
</organism>
<dbReference type="SUPFAM" id="SSF55797">
    <property type="entry name" value="PR-1-like"/>
    <property type="match status" value="1"/>
</dbReference>
<dbReference type="InterPro" id="IPR014044">
    <property type="entry name" value="CAP_dom"/>
</dbReference>
<dbReference type="SMART" id="SM00198">
    <property type="entry name" value="SCP"/>
    <property type="match status" value="1"/>
</dbReference>
<dbReference type="OrthoDB" id="6283159at2759"/>
<evidence type="ECO:0000313" key="5">
    <source>
        <dbReference type="Proteomes" id="UP000017246"/>
    </source>
</evidence>
<dbReference type="Gene3D" id="3.40.33.10">
    <property type="entry name" value="CAP"/>
    <property type="match status" value="1"/>
</dbReference>
<proteinExistence type="predicted"/>
<feature type="signal peptide" evidence="2">
    <location>
        <begin position="1"/>
        <end position="16"/>
    </location>
</feature>
<evidence type="ECO:0000259" key="3">
    <source>
        <dbReference type="SMART" id="SM00198"/>
    </source>
</evidence>
<feature type="compositionally biased region" description="Polar residues" evidence="1">
    <location>
        <begin position="371"/>
        <end position="393"/>
    </location>
</feature>
<dbReference type="STRING" id="6211.A0A068YNG9"/>
<dbReference type="AlphaFoldDB" id="A0A068YNG9"/>
<gene>
    <name evidence="4" type="ORF">EmuJ_001147600</name>
</gene>